<evidence type="ECO:0000256" key="2">
    <source>
        <dbReference type="SAM" id="Coils"/>
    </source>
</evidence>
<dbReference type="Pfam" id="PF13805">
    <property type="entry name" value="Pil1"/>
    <property type="match status" value="1"/>
</dbReference>
<keyword evidence="4" id="KW-1185">Reference proteome</keyword>
<dbReference type="GO" id="GO:0005886">
    <property type="term" value="C:plasma membrane"/>
    <property type="evidence" value="ECO:0007669"/>
    <property type="project" value="TreeGrafter"/>
</dbReference>
<reference evidence="3 4" key="1">
    <citation type="journal article" date="2018" name="Nat. Ecol. Evol.">
        <title>Pezizomycetes genomes reveal the molecular basis of ectomycorrhizal truffle lifestyle.</title>
        <authorList>
            <person name="Murat C."/>
            <person name="Payen T."/>
            <person name="Noel B."/>
            <person name="Kuo A."/>
            <person name="Morin E."/>
            <person name="Chen J."/>
            <person name="Kohler A."/>
            <person name="Krizsan K."/>
            <person name="Balestrini R."/>
            <person name="Da Silva C."/>
            <person name="Montanini B."/>
            <person name="Hainaut M."/>
            <person name="Levati E."/>
            <person name="Barry K.W."/>
            <person name="Belfiori B."/>
            <person name="Cichocki N."/>
            <person name="Clum A."/>
            <person name="Dockter R.B."/>
            <person name="Fauchery L."/>
            <person name="Guy J."/>
            <person name="Iotti M."/>
            <person name="Le Tacon F."/>
            <person name="Lindquist E.A."/>
            <person name="Lipzen A."/>
            <person name="Malagnac F."/>
            <person name="Mello A."/>
            <person name="Molinier V."/>
            <person name="Miyauchi S."/>
            <person name="Poulain J."/>
            <person name="Riccioni C."/>
            <person name="Rubini A."/>
            <person name="Sitrit Y."/>
            <person name="Splivallo R."/>
            <person name="Traeger S."/>
            <person name="Wang M."/>
            <person name="Zifcakova L."/>
            <person name="Wipf D."/>
            <person name="Zambonelli A."/>
            <person name="Paolocci F."/>
            <person name="Nowrousian M."/>
            <person name="Ottonello S."/>
            <person name="Baldrian P."/>
            <person name="Spatafora J.W."/>
            <person name="Henrissat B."/>
            <person name="Nagy L.G."/>
            <person name="Aury J.M."/>
            <person name="Wincker P."/>
            <person name="Grigoriev I.V."/>
            <person name="Bonfante P."/>
            <person name="Martin F.M."/>
        </authorList>
    </citation>
    <scope>NUCLEOTIDE SEQUENCE [LARGE SCALE GENOMIC DNA]</scope>
    <source>
        <strain evidence="3 4">CCBAS932</strain>
    </source>
</reference>
<sequence length="225" mass="25442">FASLRASTRPDLSRRLFRLIKSENHVITAYNTAAHERQCIATQLSEWGESTGDDAVSELSDKLGVILAEIGGLEEGFATNLEGCRTVLKTIRNTESSVGPSRENRARILEDIRRLEYKEPNSPRLAILEQELVRAEAENLVAEAQLTNITRAKLKEAYVKHFAAVVERAEKQAILARHGRRMLELLNDEPVVPGDMHEPFEREGEARQILNDAEEELRQWTSDIE</sequence>
<keyword evidence="2" id="KW-0175">Coiled coil</keyword>
<dbReference type="STRING" id="1392247.A0A3N4KCY1"/>
<dbReference type="GO" id="GO:0070941">
    <property type="term" value="P:eisosome assembly"/>
    <property type="evidence" value="ECO:0007669"/>
    <property type="project" value="TreeGrafter"/>
</dbReference>
<evidence type="ECO:0000313" key="4">
    <source>
        <dbReference type="Proteomes" id="UP000277580"/>
    </source>
</evidence>
<dbReference type="GO" id="GO:0036286">
    <property type="term" value="C:eisosome filament"/>
    <property type="evidence" value="ECO:0007669"/>
    <property type="project" value="TreeGrafter"/>
</dbReference>
<dbReference type="PANTHER" id="PTHR31962:SF4">
    <property type="entry name" value="PRIMARY COMPONENT OF EISOSOMES (EUROFUNG)"/>
    <property type="match status" value="1"/>
</dbReference>
<dbReference type="InParanoid" id="A0A3N4KCY1"/>
<gene>
    <name evidence="3" type="ORF">P167DRAFT_462628</name>
</gene>
<dbReference type="InterPro" id="IPR028245">
    <property type="entry name" value="PIL1/LSP1"/>
</dbReference>
<evidence type="ECO:0000313" key="3">
    <source>
        <dbReference type="EMBL" id="RPB08350.1"/>
    </source>
</evidence>
<accession>A0A3N4KCY1</accession>
<evidence type="ECO:0000256" key="1">
    <source>
        <dbReference type="ARBA" id="ARBA00022553"/>
    </source>
</evidence>
<dbReference type="Gene3D" id="1.20.1270.60">
    <property type="entry name" value="Arfaptin homology (AH) domain/BAR domain"/>
    <property type="match status" value="1"/>
</dbReference>
<dbReference type="GO" id="GO:0008289">
    <property type="term" value="F:lipid binding"/>
    <property type="evidence" value="ECO:0007669"/>
    <property type="project" value="TreeGrafter"/>
</dbReference>
<dbReference type="PANTHER" id="PTHR31962">
    <property type="entry name" value="SPHINGOLIPID LONG CHAIN BASE-RESPONSIVE PROTEIN PIL1"/>
    <property type="match status" value="1"/>
</dbReference>
<dbReference type="GO" id="GO:0006897">
    <property type="term" value="P:endocytosis"/>
    <property type="evidence" value="ECO:0007669"/>
    <property type="project" value="TreeGrafter"/>
</dbReference>
<organism evidence="3 4">
    <name type="scientific">Morchella conica CCBAS932</name>
    <dbReference type="NCBI Taxonomy" id="1392247"/>
    <lineage>
        <taxon>Eukaryota</taxon>
        <taxon>Fungi</taxon>
        <taxon>Dikarya</taxon>
        <taxon>Ascomycota</taxon>
        <taxon>Pezizomycotina</taxon>
        <taxon>Pezizomycetes</taxon>
        <taxon>Pezizales</taxon>
        <taxon>Morchellaceae</taxon>
        <taxon>Morchella</taxon>
    </lineage>
</organism>
<protein>
    <submittedName>
        <fullName evidence="3">Uncharacterized protein</fullName>
    </submittedName>
</protein>
<feature type="non-terminal residue" evidence="3">
    <location>
        <position position="1"/>
    </location>
</feature>
<keyword evidence="1" id="KW-0597">Phosphoprotein</keyword>
<name>A0A3N4KCY1_9PEZI</name>
<dbReference type="Proteomes" id="UP000277580">
    <property type="component" value="Unassembled WGS sequence"/>
</dbReference>
<dbReference type="OrthoDB" id="5599269at2759"/>
<dbReference type="InterPro" id="IPR027267">
    <property type="entry name" value="AH/BAR_dom_sf"/>
</dbReference>
<proteinExistence type="predicted"/>
<dbReference type="AlphaFoldDB" id="A0A3N4KCY1"/>
<dbReference type="FunFam" id="1.20.1270.60:FF:000005">
    <property type="entry name" value="Sphingolipid long chain base-responsive pil1"/>
    <property type="match status" value="1"/>
</dbReference>
<feature type="non-terminal residue" evidence="3">
    <location>
        <position position="225"/>
    </location>
</feature>
<dbReference type="EMBL" id="ML119164">
    <property type="protein sequence ID" value="RPB08350.1"/>
    <property type="molecule type" value="Genomic_DNA"/>
</dbReference>
<feature type="coiled-coil region" evidence="2">
    <location>
        <begin position="125"/>
        <end position="152"/>
    </location>
</feature>